<name>D8LM52_ECTSI</name>
<dbReference type="EMBL" id="FN649741">
    <property type="protein sequence ID" value="CBN76200.1"/>
    <property type="molecule type" value="Genomic_DNA"/>
</dbReference>
<evidence type="ECO:0000256" key="1">
    <source>
        <dbReference type="ARBA" id="ARBA00004141"/>
    </source>
</evidence>
<dbReference type="PANTHER" id="PTHR42810">
    <property type="entry name" value="PURINE PERMEASE C1399.01C-RELATED"/>
    <property type="match status" value="1"/>
</dbReference>
<keyword evidence="3" id="KW-0813">Transport</keyword>
<organism evidence="8 9">
    <name type="scientific">Ectocarpus siliculosus</name>
    <name type="common">Brown alga</name>
    <name type="synonym">Conferva siliculosa</name>
    <dbReference type="NCBI Taxonomy" id="2880"/>
    <lineage>
        <taxon>Eukaryota</taxon>
        <taxon>Sar</taxon>
        <taxon>Stramenopiles</taxon>
        <taxon>Ochrophyta</taxon>
        <taxon>PX clade</taxon>
        <taxon>Phaeophyceae</taxon>
        <taxon>Ectocarpales</taxon>
        <taxon>Ectocarpaceae</taxon>
        <taxon>Ectocarpus</taxon>
    </lineage>
</organism>
<reference evidence="8 9" key="1">
    <citation type="journal article" date="2010" name="Nature">
        <title>The Ectocarpus genome and the independent evolution of multicellularity in brown algae.</title>
        <authorList>
            <person name="Cock J.M."/>
            <person name="Sterck L."/>
            <person name="Rouze P."/>
            <person name="Scornet D."/>
            <person name="Allen A.E."/>
            <person name="Amoutzias G."/>
            <person name="Anthouard V."/>
            <person name="Artiguenave F."/>
            <person name="Aury J.M."/>
            <person name="Badger J.H."/>
            <person name="Beszteri B."/>
            <person name="Billiau K."/>
            <person name="Bonnet E."/>
            <person name="Bothwell J.H."/>
            <person name="Bowler C."/>
            <person name="Boyen C."/>
            <person name="Brownlee C."/>
            <person name="Carrano C.J."/>
            <person name="Charrier B."/>
            <person name="Cho G.Y."/>
            <person name="Coelho S.M."/>
            <person name="Collen J."/>
            <person name="Corre E."/>
            <person name="Da Silva C."/>
            <person name="Delage L."/>
            <person name="Delaroque N."/>
            <person name="Dittami S.M."/>
            <person name="Doulbeau S."/>
            <person name="Elias M."/>
            <person name="Farnham G."/>
            <person name="Gachon C.M."/>
            <person name="Gschloessl B."/>
            <person name="Heesch S."/>
            <person name="Jabbari K."/>
            <person name="Jubin C."/>
            <person name="Kawai H."/>
            <person name="Kimura K."/>
            <person name="Kloareg B."/>
            <person name="Kupper F.C."/>
            <person name="Lang D."/>
            <person name="Le Bail A."/>
            <person name="Leblanc C."/>
            <person name="Lerouge P."/>
            <person name="Lohr M."/>
            <person name="Lopez P.J."/>
            <person name="Martens C."/>
            <person name="Maumus F."/>
            <person name="Michel G."/>
            <person name="Miranda-Saavedra D."/>
            <person name="Morales J."/>
            <person name="Moreau H."/>
            <person name="Motomura T."/>
            <person name="Nagasato C."/>
            <person name="Napoli C.A."/>
            <person name="Nelson D.R."/>
            <person name="Nyvall-Collen P."/>
            <person name="Peters A.F."/>
            <person name="Pommier C."/>
            <person name="Potin P."/>
            <person name="Poulain J."/>
            <person name="Quesneville H."/>
            <person name="Read B."/>
            <person name="Rensing S.A."/>
            <person name="Ritter A."/>
            <person name="Rousvoal S."/>
            <person name="Samanta M."/>
            <person name="Samson G."/>
            <person name="Schroeder D.C."/>
            <person name="Segurens B."/>
            <person name="Strittmatter M."/>
            <person name="Tonon T."/>
            <person name="Tregear J.W."/>
            <person name="Valentin K."/>
            <person name="von Dassow P."/>
            <person name="Yamagishi T."/>
            <person name="Van de Peer Y."/>
            <person name="Wincker P."/>
        </authorList>
    </citation>
    <scope>NUCLEOTIDE SEQUENCE [LARGE SCALE GENOMIC DNA]</scope>
    <source>
        <strain evidence="9">Ec32 / CCAP1310/4</strain>
    </source>
</reference>
<feature type="transmembrane region" description="Helical" evidence="7">
    <location>
        <begin position="25"/>
        <end position="42"/>
    </location>
</feature>
<dbReference type="GO" id="GO:0042907">
    <property type="term" value="F:xanthine transmembrane transporter activity"/>
    <property type="evidence" value="ECO:0007669"/>
    <property type="project" value="TreeGrafter"/>
</dbReference>
<dbReference type="GO" id="GO:0005886">
    <property type="term" value="C:plasma membrane"/>
    <property type="evidence" value="ECO:0007669"/>
    <property type="project" value="TreeGrafter"/>
</dbReference>
<feature type="transmembrane region" description="Helical" evidence="7">
    <location>
        <begin position="182"/>
        <end position="200"/>
    </location>
</feature>
<gene>
    <name evidence="8" type="ORF">Esi_0384_0024</name>
</gene>
<evidence type="ECO:0000313" key="9">
    <source>
        <dbReference type="Proteomes" id="UP000002630"/>
    </source>
</evidence>
<dbReference type="InParanoid" id="D8LM52"/>
<dbReference type="AlphaFoldDB" id="D8LM52"/>
<evidence type="ECO:0000256" key="2">
    <source>
        <dbReference type="ARBA" id="ARBA00008821"/>
    </source>
</evidence>
<evidence type="ECO:0000256" key="7">
    <source>
        <dbReference type="SAM" id="Phobius"/>
    </source>
</evidence>
<keyword evidence="9" id="KW-1185">Reference proteome</keyword>
<evidence type="ECO:0000256" key="5">
    <source>
        <dbReference type="ARBA" id="ARBA00022989"/>
    </source>
</evidence>
<evidence type="ECO:0000256" key="3">
    <source>
        <dbReference type="ARBA" id="ARBA00022448"/>
    </source>
</evidence>
<dbReference type="eggNOG" id="ENOG502QQD4">
    <property type="taxonomic scope" value="Eukaryota"/>
</dbReference>
<comment type="similarity">
    <text evidence="2">Belongs to the nucleobase:cation symporter-2 (NCS2) (TC 2.A.40) family.</text>
</comment>
<evidence type="ECO:0000313" key="8">
    <source>
        <dbReference type="EMBL" id="CBN76200.1"/>
    </source>
</evidence>
<keyword evidence="6 7" id="KW-0472">Membrane</keyword>
<keyword evidence="4 7" id="KW-0812">Transmembrane</keyword>
<dbReference type="EMBL" id="FN648580">
    <property type="protein sequence ID" value="CBN76200.1"/>
    <property type="molecule type" value="Genomic_DNA"/>
</dbReference>
<dbReference type="InterPro" id="IPR006043">
    <property type="entry name" value="NCS2"/>
</dbReference>
<feature type="transmembrane region" description="Helical" evidence="7">
    <location>
        <begin position="132"/>
        <end position="153"/>
    </location>
</feature>
<dbReference type="Proteomes" id="UP000002630">
    <property type="component" value="Linkage Group LG16"/>
</dbReference>
<comment type="subcellular location">
    <subcellularLocation>
        <location evidence="1">Membrane</location>
        <topology evidence="1">Multi-pass membrane protein</topology>
    </subcellularLocation>
</comment>
<sequence length="212" mass="22611">MVGGVITVPLLVAGTFDANLPAEQIQYLISAALIVSGITSIIQVMQVKIPKTNIVIGTGLVSVMGTSFTFLPVARDAISQMKEKSEFLDDNDEFDGVKAYGAVLGTFLVCSWVEIFLAFIKPNALRKVFPPIVTGVTVFLIGAALVGTGFKYWGGGAFCADNYAIDILCGGNGEVVLPFGSAVYVGLGFSVFAMLVRTFHRVAPRPKARRRP</sequence>
<protein>
    <submittedName>
        <fullName evidence="8">Uric acid-xanthine permease</fullName>
    </submittedName>
</protein>
<proteinExistence type="inferred from homology"/>
<dbReference type="STRING" id="2880.D8LM52"/>
<evidence type="ECO:0000256" key="4">
    <source>
        <dbReference type="ARBA" id="ARBA00022692"/>
    </source>
</evidence>
<accession>D8LM52</accession>
<dbReference type="Pfam" id="PF00860">
    <property type="entry name" value="Xan_ur_permease"/>
    <property type="match status" value="1"/>
</dbReference>
<feature type="transmembrane region" description="Helical" evidence="7">
    <location>
        <begin position="54"/>
        <end position="74"/>
    </location>
</feature>
<evidence type="ECO:0000256" key="6">
    <source>
        <dbReference type="ARBA" id="ARBA00023136"/>
    </source>
</evidence>
<feature type="transmembrane region" description="Helical" evidence="7">
    <location>
        <begin position="99"/>
        <end position="120"/>
    </location>
</feature>
<keyword evidence="5 7" id="KW-1133">Transmembrane helix</keyword>
<dbReference type="PANTHER" id="PTHR42810:SF2">
    <property type="entry name" value="PURINE PERMEASE C1399.01C-RELATED"/>
    <property type="match status" value="1"/>
</dbReference>
<dbReference type="OrthoDB" id="37270at2759"/>